<evidence type="ECO:0000256" key="14">
    <source>
        <dbReference type="SAM" id="Phobius"/>
    </source>
</evidence>
<keyword evidence="16" id="KW-1185">Reference proteome</keyword>
<keyword evidence="6 13" id="KW-0441">Lipid A biosynthesis</keyword>
<dbReference type="InterPro" id="IPR003758">
    <property type="entry name" value="LpxK"/>
</dbReference>
<organism evidence="15 16">
    <name type="scientific">Celerinatantimonas diazotrophica</name>
    <dbReference type="NCBI Taxonomy" id="412034"/>
    <lineage>
        <taxon>Bacteria</taxon>
        <taxon>Pseudomonadati</taxon>
        <taxon>Pseudomonadota</taxon>
        <taxon>Gammaproteobacteria</taxon>
        <taxon>Celerinatantimonadaceae</taxon>
        <taxon>Celerinatantimonas</taxon>
    </lineage>
</organism>
<dbReference type="PANTHER" id="PTHR42724:SF1">
    <property type="entry name" value="TETRAACYLDISACCHARIDE 4'-KINASE, MITOCHONDRIAL-RELATED"/>
    <property type="match status" value="1"/>
</dbReference>
<dbReference type="EMBL" id="SMGD01000018">
    <property type="protein sequence ID" value="TCK46577.1"/>
    <property type="molecule type" value="Genomic_DNA"/>
</dbReference>
<evidence type="ECO:0000256" key="3">
    <source>
        <dbReference type="ARBA" id="ARBA00012071"/>
    </source>
</evidence>
<keyword evidence="11 13" id="KW-0443">Lipid metabolism</keyword>
<feature type="binding site" evidence="13">
    <location>
        <begin position="55"/>
        <end position="62"/>
    </location>
    <ligand>
        <name>ATP</name>
        <dbReference type="ChEBI" id="CHEBI:30616"/>
    </ligand>
</feature>
<evidence type="ECO:0000256" key="13">
    <source>
        <dbReference type="HAMAP-Rule" id="MF_00409"/>
    </source>
</evidence>
<dbReference type="HAMAP" id="MF_00409">
    <property type="entry name" value="LpxK"/>
    <property type="match status" value="1"/>
</dbReference>
<reference evidence="15 16" key="1">
    <citation type="submission" date="2019-03" db="EMBL/GenBank/DDBJ databases">
        <title>Genomic Encyclopedia of Type Strains, Phase IV (KMG-IV): sequencing the most valuable type-strain genomes for metagenomic binning, comparative biology and taxonomic classification.</title>
        <authorList>
            <person name="Goeker M."/>
        </authorList>
    </citation>
    <scope>NUCLEOTIDE SEQUENCE [LARGE SCALE GENOMIC DNA]</scope>
    <source>
        <strain evidence="15 16">DSM 18577</strain>
    </source>
</reference>
<accession>A0A4V2PND7</accession>
<dbReference type="AlphaFoldDB" id="A0A4V2PND7"/>
<keyword evidence="14" id="KW-0812">Transmembrane</keyword>
<dbReference type="GO" id="GO:0005886">
    <property type="term" value="C:plasma membrane"/>
    <property type="evidence" value="ECO:0007669"/>
    <property type="project" value="TreeGrafter"/>
</dbReference>
<evidence type="ECO:0000256" key="11">
    <source>
        <dbReference type="ARBA" id="ARBA00023098"/>
    </source>
</evidence>
<keyword evidence="14" id="KW-0472">Membrane</keyword>
<dbReference type="Proteomes" id="UP000295565">
    <property type="component" value="Unassembled WGS sequence"/>
</dbReference>
<keyword evidence="14" id="KW-1133">Transmembrane helix</keyword>
<dbReference type="InterPro" id="IPR027417">
    <property type="entry name" value="P-loop_NTPase"/>
</dbReference>
<comment type="caution">
    <text evidence="15">The sequence shown here is derived from an EMBL/GenBank/DDBJ whole genome shotgun (WGS) entry which is preliminary data.</text>
</comment>
<dbReference type="EC" id="2.7.1.130" evidence="3 13"/>
<dbReference type="Pfam" id="PF02606">
    <property type="entry name" value="LpxK"/>
    <property type="match status" value="1"/>
</dbReference>
<dbReference type="UniPathway" id="UPA00359">
    <property type="reaction ID" value="UER00482"/>
</dbReference>
<dbReference type="GO" id="GO:0005524">
    <property type="term" value="F:ATP binding"/>
    <property type="evidence" value="ECO:0007669"/>
    <property type="project" value="UniProtKB-UniRule"/>
</dbReference>
<comment type="function">
    <text evidence="1 13">Transfers the gamma-phosphate of ATP to the 4'-position of a tetraacyldisaccharide 1-phosphate intermediate (termed DS-1-P) to form tetraacyldisaccharide 1,4'-bis-phosphate (lipid IVA).</text>
</comment>
<keyword evidence="8 13" id="KW-0547">Nucleotide-binding</keyword>
<sequence length="328" mass="36798">MLESIWYKRSILTWILWPLSCLFAFVVKQRRKRYMLQPQQSYRSPVAVIIVGNISVGGNGKTPVVLALCEFLKANGYNPGIVSRGYGGNAKGPLEVTPQTPASLSGDEPLLLRLRSEVPVIVCADRSKAARFLIEQHPQSDVIIADDGMQHYPLARDIEICVVDAKRQFGNGFCLPAGPLREPLSRLDSVTRIVTNGGTIENYPSDVMTLIPTQWHRVLDGKAIEESSAPRNGIAVAGIGHPERFYHTLQNQGISLNECIDVGDHGQLSHAQIKQYQNQQVLMTEKDALKYRNKAGEHWYYLCVSAQLPDDFYQFILQRLESFYATRK</sequence>
<protein>
    <recommendedName>
        <fullName evidence="4 13">Tetraacyldisaccharide 4'-kinase</fullName>
        <ecNumber evidence="3 13">2.7.1.130</ecNumber>
    </recommendedName>
    <alternativeName>
        <fullName evidence="12 13">Lipid A 4'-kinase</fullName>
    </alternativeName>
</protein>
<keyword evidence="7 13" id="KW-0808">Transferase</keyword>
<dbReference type="SUPFAM" id="SSF52540">
    <property type="entry name" value="P-loop containing nucleoside triphosphate hydrolases"/>
    <property type="match status" value="1"/>
</dbReference>
<dbReference type="NCBIfam" id="TIGR00682">
    <property type="entry name" value="lpxK"/>
    <property type="match status" value="1"/>
</dbReference>
<evidence type="ECO:0000256" key="8">
    <source>
        <dbReference type="ARBA" id="ARBA00022741"/>
    </source>
</evidence>
<evidence type="ECO:0000256" key="10">
    <source>
        <dbReference type="ARBA" id="ARBA00022840"/>
    </source>
</evidence>
<keyword evidence="10 13" id="KW-0067">ATP-binding</keyword>
<feature type="transmembrane region" description="Helical" evidence="14">
    <location>
        <begin position="6"/>
        <end position="27"/>
    </location>
</feature>
<evidence type="ECO:0000256" key="4">
    <source>
        <dbReference type="ARBA" id="ARBA00016436"/>
    </source>
</evidence>
<dbReference type="RefSeq" id="WP_165872804.1">
    <property type="nucleotide sequence ID" value="NZ_OU594967.1"/>
</dbReference>
<evidence type="ECO:0000256" key="7">
    <source>
        <dbReference type="ARBA" id="ARBA00022679"/>
    </source>
</evidence>
<evidence type="ECO:0000256" key="5">
    <source>
        <dbReference type="ARBA" id="ARBA00022516"/>
    </source>
</evidence>
<evidence type="ECO:0000313" key="15">
    <source>
        <dbReference type="EMBL" id="TCK46577.1"/>
    </source>
</evidence>
<evidence type="ECO:0000256" key="9">
    <source>
        <dbReference type="ARBA" id="ARBA00022777"/>
    </source>
</evidence>
<dbReference type="PANTHER" id="PTHR42724">
    <property type="entry name" value="TETRAACYLDISACCHARIDE 4'-KINASE"/>
    <property type="match status" value="1"/>
</dbReference>
<comment type="pathway">
    <text evidence="2 13">Glycolipid biosynthesis; lipid IV(A) biosynthesis; lipid IV(A) from (3R)-3-hydroxytetradecanoyl-[acyl-carrier-protein] and UDP-N-acetyl-alpha-D-glucosamine: step 6/6.</text>
</comment>
<evidence type="ECO:0000313" key="16">
    <source>
        <dbReference type="Proteomes" id="UP000295565"/>
    </source>
</evidence>
<proteinExistence type="inferred from homology"/>
<evidence type="ECO:0000256" key="2">
    <source>
        <dbReference type="ARBA" id="ARBA00004870"/>
    </source>
</evidence>
<name>A0A4V2PND7_9GAMM</name>
<evidence type="ECO:0000256" key="12">
    <source>
        <dbReference type="ARBA" id="ARBA00029757"/>
    </source>
</evidence>
<keyword evidence="5 13" id="KW-0444">Lipid biosynthesis</keyword>
<dbReference type="GO" id="GO:0009245">
    <property type="term" value="P:lipid A biosynthetic process"/>
    <property type="evidence" value="ECO:0007669"/>
    <property type="project" value="UniProtKB-UniRule"/>
</dbReference>
<evidence type="ECO:0000256" key="6">
    <source>
        <dbReference type="ARBA" id="ARBA00022556"/>
    </source>
</evidence>
<evidence type="ECO:0000256" key="1">
    <source>
        <dbReference type="ARBA" id="ARBA00002274"/>
    </source>
</evidence>
<comment type="catalytic activity">
    <reaction evidence="13">
        <text>a lipid A disaccharide + ATP = a lipid IVA + ADP + H(+)</text>
        <dbReference type="Rhea" id="RHEA:67840"/>
        <dbReference type="ChEBI" id="CHEBI:15378"/>
        <dbReference type="ChEBI" id="CHEBI:30616"/>
        <dbReference type="ChEBI" id="CHEBI:176343"/>
        <dbReference type="ChEBI" id="CHEBI:176425"/>
        <dbReference type="ChEBI" id="CHEBI:456216"/>
        <dbReference type="EC" id="2.7.1.130"/>
    </reaction>
</comment>
<dbReference type="GO" id="GO:0009029">
    <property type="term" value="F:lipid-A 4'-kinase activity"/>
    <property type="evidence" value="ECO:0007669"/>
    <property type="project" value="UniProtKB-UniRule"/>
</dbReference>
<gene>
    <name evidence="13" type="primary">lpxK</name>
    <name evidence="15" type="ORF">EV690_3527</name>
</gene>
<keyword evidence="9 13" id="KW-0418">Kinase</keyword>
<comment type="similarity">
    <text evidence="13">Belongs to the LpxK family.</text>
</comment>
<dbReference type="GO" id="GO:0009244">
    <property type="term" value="P:lipopolysaccharide core region biosynthetic process"/>
    <property type="evidence" value="ECO:0007669"/>
    <property type="project" value="TreeGrafter"/>
</dbReference>